<accession>A0AA38WA57</accession>
<comment type="caution">
    <text evidence="2">The sequence shown here is derived from an EMBL/GenBank/DDBJ whole genome shotgun (WGS) entry which is preliminary data.</text>
</comment>
<feature type="region of interest" description="Disordered" evidence="1">
    <location>
        <begin position="81"/>
        <end position="105"/>
    </location>
</feature>
<dbReference type="AlphaFoldDB" id="A0AA38WA57"/>
<sequence>MEELLKALKSEDHDESAADKDKFPIHDPTRHWKLKKPKVGEKYESAKQFKECVTYYALANGYSIWFEVSSRKKMIAKCGQRPERVKDTKKGKTTKNVRYPPQQKDGQQNLCKWRCYPRWMKKEGSFQVISLDDVHTCSRNFKYGSLINYKWIGKEFGSRIRMNPDIKLFEIADLVMKKYKL</sequence>
<reference evidence="2" key="1">
    <citation type="submission" date="2023-03" db="EMBL/GenBank/DDBJ databases">
        <title>Chromosome-scale reference genome and RAD-based genetic map of yellow starthistle (Centaurea solstitialis) reveal putative structural variation and QTLs associated with invader traits.</title>
        <authorList>
            <person name="Reatini B."/>
            <person name="Cang F.A."/>
            <person name="Jiang Q."/>
            <person name="Mckibben M.T.W."/>
            <person name="Barker M.S."/>
            <person name="Rieseberg L.H."/>
            <person name="Dlugosch K.M."/>
        </authorList>
    </citation>
    <scope>NUCLEOTIDE SEQUENCE</scope>
    <source>
        <strain evidence="2">CAN-66</strain>
        <tissue evidence="2">Leaf</tissue>
    </source>
</reference>
<dbReference type="PANTHER" id="PTHR31973:SF189">
    <property type="entry name" value="TRANSPOSASE, MUDR, PLANT, MULE TRANSPOSASE DOMAIN PROTEIN-RELATED"/>
    <property type="match status" value="1"/>
</dbReference>
<protein>
    <submittedName>
        <fullName evidence="2">Uncharacterized protein</fullName>
    </submittedName>
</protein>
<gene>
    <name evidence="2" type="ORF">OSB04_029315</name>
</gene>
<keyword evidence="3" id="KW-1185">Reference proteome</keyword>
<feature type="region of interest" description="Disordered" evidence="1">
    <location>
        <begin position="1"/>
        <end position="26"/>
    </location>
</feature>
<feature type="compositionally biased region" description="Basic and acidic residues" evidence="1">
    <location>
        <begin position="81"/>
        <end position="90"/>
    </location>
</feature>
<evidence type="ECO:0000313" key="2">
    <source>
        <dbReference type="EMBL" id="KAJ9542809.1"/>
    </source>
</evidence>
<evidence type="ECO:0000313" key="3">
    <source>
        <dbReference type="Proteomes" id="UP001172457"/>
    </source>
</evidence>
<dbReference type="EMBL" id="JARYMX010000007">
    <property type="protein sequence ID" value="KAJ9542809.1"/>
    <property type="molecule type" value="Genomic_DNA"/>
</dbReference>
<dbReference type="PANTHER" id="PTHR31973">
    <property type="entry name" value="POLYPROTEIN, PUTATIVE-RELATED"/>
    <property type="match status" value="1"/>
</dbReference>
<evidence type="ECO:0000256" key="1">
    <source>
        <dbReference type="SAM" id="MobiDB-lite"/>
    </source>
</evidence>
<proteinExistence type="predicted"/>
<organism evidence="2 3">
    <name type="scientific">Centaurea solstitialis</name>
    <name type="common">yellow star-thistle</name>
    <dbReference type="NCBI Taxonomy" id="347529"/>
    <lineage>
        <taxon>Eukaryota</taxon>
        <taxon>Viridiplantae</taxon>
        <taxon>Streptophyta</taxon>
        <taxon>Embryophyta</taxon>
        <taxon>Tracheophyta</taxon>
        <taxon>Spermatophyta</taxon>
        <taxon>Magnoliopsida</taxon>
        <taxon>eudicotyledons</taxon>
        <taxon>Gunneridae</taxon>
        <taxon>Pentapetalae</taxon>
        <taxon>asterids</taxon>
        <taxon>campanulids</taxon>
        <taxon>Asterales</taxon>
        <taxon>Asteraceae</taxon>
        <taxon>Carduoideae</taxon>
        <taxon>Cardueae</taxon>
        <taxon>Centaureinae</taxon>
        <taxon>Centaurea</taxon>
    </lineage>
</organism>
<dbReference type="Proteomes" id="UP001172457">
    <property type="component" value="Chromosome 7"/>
</dbReference>
<name>A0AA38WA57_9ASTR</name>